<evidence type="ECO:0000256" key="2">
    <source>
        <dbReference type="ARBA" id="ARBA00023125"/>
    </source>
</evidence>
<evidence type="ECO:0000259" key="5">
    <source>
        <dbReference type="Pfam" id="PF12802"/>
    </source>
</evidence>
<dbReference type="PANTHER" id="PTHR38465:SF2">
    <property type="entry name" value="HTH-TYPE TRANSCRIPTIONAL REGULATOR MMPR5"/>
    <property type="match status" value="1"/>
</dbReference>
<evidence type="ECO:0000256" key="3">
    <source>
        <dbReference type="ARBA" id="ARBA00023163"/>
    </source>
</evidence>
<feature type="compositionally biased region" description="Basic and acidic residues" evidence="4">
    <location>
        <begin position="159"/>
        <end position="172"/>
    </location>
</feature>
<dbReference type="InterPro" id="IPR052362">
    <property type="entry name" value="HTH-GbsR_regulator"/>
</dbReference>
<proteinExistence type="predicted"/>
<evidence type="ECO:0000256" key="1">
    <source>
        <dbReference type="ARBA" id="ARBA00023015"/>
    </source>
</evidence>
<evidence type="ECO:0000313" key="7">
    <source>
        <dbReference type="Proteomes" id="UP000231693"/>
    </source>
</evidence>
<dbReference type="GO" id="GO:0003677">
    <property type="term" value="F:DNA binding"/>
    <property type="evidence" value="ECO:0007669"/>
    <property type="project" value="UniProtKB-KW"/>
</dbReference>
<dbReference type="Gene3D" id="1.10.287.160">
    <property type="entry name" value="HR1 repeat"/>
    <property type="match status" value="1"/>
</dbReference>
<keyword evidence="2" id="KW-0238">DNA-binding</keyword>
<dbReference type="InterPro" id="IPR000835">
    <property type="entry name" value="HTH_MarR-typ"/>
</dbReference>
<name>A0A2M9CD98_9CELL</name>
<dbReference type="InterPro" id="IPR036390">
    <property type="entry name" value="WH_DNA-bd_sf"/>
</dbReference>
<dbReference type="Gene3D" id="1.10.10.10">
    <property type="entry name" value="Winged helix-like DNA-binding domain superfamily/Winged helix DNA-binding domain"/>
    <property type="match status" value="1"/>
</dbReference>
<reference evidence="6 7" key="1">
    <citation type="submission" date="2017-11" db="EMBL/GenBank/DDBJ databases">
        <title>Genomic Encyclopedia of Archaeal and Bacterial Type Strains, Phase II (KMG-II): From Individual Species to Whole Genera.</title>
        <authorList>
            <person name="Goeker M."/>
        </authorList>
    </citation>
    <scope>NUCLEOTIDE SEQUENCE [LARGE SCALE GENOMIC DNA]</scope>
    <source>
        <strain evidence="6 7">DSM 25478</strain>
    </source>
</reference>
<dbReference type="Pfam" id="PF12802">
    <property type="entry name" value="MarR_2"/>
    <property type="match status" value="1"/>
</dbReference>
<keyword evidence="7" id="KW-1185">Reference proteome</keyword>
<feature type="region of interest" description="Disordered" evidence="4">
    <location>
        <begin position="159"/>
        <end position="180"/>
    </location>
</feature>
<dbReference type="SUPFAM" id="SSF46785">
    <property type="entry name" value="Winged helix' DNA-binding domain"/>
    <property type="match status" value="1"/>
</dbReference>
<dbReference type="GO" id="GO:0003700">
    <property type="term" value="F:DNA-binding transcription factor activity"/>
    <property type="evidence" value="ECO:0007669"/>
    <property type="project" value="InterPro"/>
</dbReference>
<protein>
    <submittedName>
        <fullName evidence="6">MarR family protein</fullName>
    </submittedName>
</protein>
<feature type="domain" description="HTH marR-type" evidence="5">
    <location>
        <begin position="36"/>
        <end position="95"/>
    </location>
</feature>
<organism evidence="6 7">
    <name type="scientific">Sediminihabitans luteus</name>
    <dbReference type="NCBI Taxonomy" id="1138585"/>
    <lineage>
        <taxon>Bacteria</taxon>
        <taxon>Bacillati</taxon>
        <taxon>Actinomycetota</taxon>
        <taxon>Actinomycetes</taxon>
        <taxon>Micrococcales</taxon>
        <taxon>Cellulomonadaceae</taxon>
        <taxon>Sediminihabitans</taxon>
    </lineage>
</organism>
<dbReference type="EMBL" id="PGFE01000004">
    <property type="protein sequence ID" value="PJJ69901.1"/>
    <property type="molecule type" value="Genomic_DNA"/>
</dbReference>
<comment type="caution">
    <text evidence="6">The sequence shown here is derived from an EMBL/GenBank/DDBJ whole genome shotgun (WGS) entry which is preliminary data.</text>
</comment>
<gene>
    <name evidence="6" type="ORF">CLV28_2378</name>
</gene>
<dbReference type="InterPro" id="IPR036388">
    <property type="entry name" value="WH-like_DNA-bd_sf"/>
</dbReference>
<evidence type="ECO:0000256" key="4">
    <source>
        <dbReference type="SAM" id="MobiDB-lite"/>
    </source>
</evidence>
<dbReference type="AlphaFoldDB" id="A0A2M9CD98"/>
<accession>A0A2M9CD98</accession>
<dbReference type="PANTHER" id="PTHR38465">
    <property type="entry name" value="HTH-TYPE TRANSCRIPTIONAL REGULATOR MJ1563-RELATED"/>
    <property type="match status" value="1"/>
</dbReference>
<keyword evidence="3" id="KW-0804">Transcription</keyword>
<evidence type="ECO:0000313" key="6">
    <source>
        <dbReference type="EMBL" id="PJJ69901.1"/>
    </source>
</evidence>
<sequence length="180" mass="19672">MKPVNTEAPGSAAAPVDDDALRRFVEDVGMFMESTGVPRSAGRLVGWLLVCDPPEQSAQQLAEALGASSGGVSTNVRLLAQVGLVERVGLPDDRRTHYRIKRDAWSTSIADHLRLATAMRGFADEGLGLLAAADPSRRERLRQAQDYFAFMERELPALGRRYDEDRRSREGEAPPAPSDP</sequence>
<dbReference type="Proteomes" id="UP000231693">
    <property type="component" value="Unassembled WGS sequence"/>
</dbReference>
<keyword evidence="1" id="KW-0805">Transcription regulation</keyword>